<keyword evidence="7" id="KW-0325">Glycoprotein</keyword>
<dbReference type="InterPro" id="IPR032394">
    <property type="entry name" value="Anoct_dimer"/>
</dbReference>
<sequence length="1348" mass="154719">MDRDVESETSTLYKVEETKDIEYIDVESDTSTLNEVEETKDIEYIDVESDTSTLNEVEETKDIEYIDVATEFFRDKIRCIDFVLVHVNDGNESKNLLREIFQANLQAEGLEIEMERSIAHKDNNIFIKIHAPISVLTKYAQLFNWKMFLKKKTTDAPINKNRKYEVFEKFFNQGIEDIIGIKEEVNLAELSETEQEDLFTNAERSALVFEILYRAKFGNHKREVGIFRLLNSKIYSAAYPIHNGNYHQDPPEGEIPLRRQLYSQWAYWRNYNKSQPYQTIMMYFGEEVALYFAWLEFYTYMLVPASVVGLICLLYGFLSWFSAFSVPAKEVCNSKYYMCPLCEHYTDCGFHKLSSSCLYATLTHLFDNMSTMFFALFMALWSTTFLELWKRRQEVFMWCWKMKNSSDWDQETRPEYEAVITESNHRSRVNPVTGEEELRLKNRVRLGRIAISVLCSLLIITVLLIILLIVIINKVLFVGVGQKSKQKYITMNANIMGSFVSSLIYFTLIMIAKPLYELIAGKLTDMEYNRTEAQYEGSYTFKLFAFEFVNYYSYPIYIAFFKGALYTHPGDKDVYTKFFGIALDLCDPAGCISELLIQMFTIMAAAGSTTRRPAHLDNPHEPDNRPNYTERHAHSNIQEQQSSPTPGLRLERTSPVPRIGKVELAFSELAFAWRESVKPFRKPPPYPPVHPTEIRTSISPSSAVEQLNTTSALANYAIEAGCVTCRSKQIINNLVEVALPWILRRWRQRHVRRMELPRWEADYKLTPYTKYELTPRVFLMGHHGMNVGKPMLGSGLPPNSMDLILEGFFNYTKTTELPSRSVVHKQIPDTSPLSPVHTQAGGPRDSSSRAMTSHSTREEWSLFNEIQEMVIQYGFVTLFVTAFPIAPLLALINNIFEIRIDANKFLTGMRRPLARNLCCLGAWDYVIQFITYLSVLTNACVIGFTSDFVPRLVYILEYREDQVGYAESSMSVYPVDKLPRFVLEADFEECLYPGSRYPAGHPQEFQRTLDFWQVLAAKLVFVLVFENVVLLLTGLLAWAIPDNPAFIKELKIHEQKASMETRRKNLEKKRDECDTQLTEIINPFLLSDTGRVRELRYDARPFEVIYSYVVLRLECSVSIEENQYGSHQRSAYTAADSGRRGLIYPSQRTEDARVSLRDRAGVDESSYEEKEIVVLTAGVDESSYENKEAVLKVGVDESSYEKKEGVVLTVGVDESSYENKEAVLTVGVDESSYENKEAVLTDEAVLTAEVDESSDEEEVAQYDGQPHDEDQSRLRESLQGEECVSFLFTEDDHSAGASRRTSMFIVGRLGGGAGGTQLPSCRPSRYHRQSFTPCLLIELEHTPHDVLI</sequence>
<feature type="transmembrane region" description="Helical" evidence="8">
    <location>
        <begin position="1015"/>
        <end position="1040"/>
    </location>
</feature>
<name>A0A7R9AXA1_TIMSH</name>
<proteinExistence type="inferred from homology"/>
<evidence type="ECO:0000313" key="12">
    <source>
        <dbReference type="EMBL" id="CAD7262236.1"/>
    </source>
</evidence>
<dbReference type="Pfam" id="PF16178">
    <property type="entry name" value="Anoct_dimer"/>
    <property type="match status" value="1"/>
</dbReference>
<reference evidence="12" key="1">
    <citation type="submission" date="2020-11" db="EMBL/GenBank/DDBJ databases">
        <authorList>
            <person name="Tran Van P."/>
        </authorList>
    </citation>
    <scope>NUCLEOTIDE SEQUENCE</scope>
</reference>
<keyword evidence="5 8" id="KW-1133">Transmembrane helix</keyword>
<feature type="transmembrane region" description="Helical" evidence="8">
    <location>
        <begin position="371"/>
        <end position="389"/>
    </location>
</feature>
<keyword evidence="4 8" id="KW-0812">Transmembrane</keyword>
<dbReference type="PANTHER" id="PTHR12308">
    <property type="entry name" value="ANOCTAMIN"/>
    <property type="match status" value="1"/>
</dbReference>
<feature type="transmembrane region" description="Helical" evidence="8">
    <location>
        <begin position="492"/>
        <end position="512"/>
    </location>
</feature>
<dbReference type="InterPro" id="IPR007632">
    <property type="entry name" value="Anoctamin"/>
</dbReference>
<feature type="region of interest" description="Disordered" evidence="9">
    <location>
        <begin position="828"/>
        <end position="852"/>
    </location>
</feature>
<comment type="similarity">
    <text evidence="2 8">Belongs to the anoctamin family.</text>
</comment>
<dbReference type="GO" id="GO:0046983">
    <property type="term" value="F:protein dimerization activity"/>
    <property type="evidence" value="ECO:0007669"/>
    <property type="project" value="InterPro"/>
</dbReference>
<evidence type="ECO:0000256" key="8">
    <source>
        <dbReference type="RuleBase" id="RU280814"/>
    </source>
</evidence>
<comment type="caution">
    <text evidence="8">Lacks conserved residue(s) required for the propagation of feature annotation.</text>
</comment>
<comment type="subcellular location">
    <subcellularLocation>
        <location evidence="1">Cell membrane</location>
        <topology evidence="1">Multi-pass membrane protein</topology>
    </subcellularLocation>
    <subcellularLocation>
        <location evidence="8">Membrane</location>
        <topology evidence="8">Multi-pass membrane protein</topology>
    </subcellularLocation>
</comment>
<protein>
    <recommendedName>
        <fullName evidence="8">Anoctamin</fullName>
    </recommendedName>
</protein>
<evidence type="ECO:0000256" key="6">
    <source>
        <dbReference type="ARBA" id="ARBA00023136"/>
    </source>
</evidence>
<evidence type="ECO:0000256" key="4">
    <source>
        <dbReference type="ARBA" id="ARBA00022692"/>
    </source>
</evidence>
<accession>A0A7R9AXA1</accession>
<keyword evidence="3" id="KW-1003">Cell membrane</keyword>
<evidence type="ECO:0000256" key="5">
    <source>
        <dbReference type="ARBA" id="ARBA00022989"/>
    </source>
</evidence>
<evidence type="ECO:0000259" key="10">
    <source>
        <dbReference type="Pfam" id="PF04547"/>
    </source>
</evidence>
<evidence type="ECO:0000256" key="3">
    <source>
        <dbReference type="ARBA" id="ARBA00022475"/>
    </source>
</evidence>
<dbReference type="PANTHER" id="PTHR12308:SF84">
    <property type="entry name" value="ANOCTAMIN"/>
    <property type="match status" value="1"/>
</dbReference>
<feature type="compositionally biased region" description="Basic and acidic residues" evidence="9">
    <location>
        <begin position="614"/>
        <end position="633"/>
    </location>
</feature>
<evidence type="ECO:0000259" key="11">
    <source>
        <dbReference type="Pfam" id="PF16178"/>
    </source>
</evidence>
<evidence type="ECO:0000256" key="1">
    <source>
        <dbReference type="ARBA" id="ARBA00004651"/>
    </source>
</evidence>
<keyword evidence="6 8" id="KW-0472">Membrane</keyword>
<evidence type="ECO:0000256" key="7">
    <source>
        <dbReference type="ARBA" id="ARBA00023180"/>
    </source>
</evidence>
<dbReference type="Pfam" id="PF04547">
    <property type="entry name" value="Anoctamin"/>
    <property type="match status" value="2"/>
</dbReference>
<dbReference type="GO" id="GO:0005254">
    <property type="term" value="F:chloride channel activity"/>
    <property type="evidence" value="ECO:0007669"/>
    <property type="project" value="TreeGrafter"/>
</dbReference>
<feature type="domain" description="Anoctamin transmembrane" evidence="10">
    <location>
        <begin position="727"/>
        <end position="1049"/>
    </location>
</feature>
<feature type="region of interest" description="Disordered" evidence="9">
    <location>
        <begin position="1249"/>
        <end position="1272"/>
    </location>
</feature>
<feature type="transmembrane region" description="Helical" evidence="8">
    <location>
        <begin position="873"/>
        <end position="896"/>
    </location>
</feature>
<feature type="region of interest" description="Disordered" evidence="9">
    <location>
        <begin position="611"/>
        <end position="652"/>
    </location>
</feature>
<feature type="domain" description="Anoctamin dimerisation" evidence="11">
    <location>
        <begin position="72"/>
        <end position="276"/>
    </location>
</feature>
<feature type="transmembrane region" description="Helical" evidence="8">
    <location>
        <begin position="297"/>
        <end position="318"/>
    </location>
</feature>
<dbReference type="InterPro" id="IPR049452">
    <property type="entry name" value="Anoctamin_TM"/>
</dbReference>
<feature type="compositionally biased region" description="Polar residues" evidence="9">
    <location>
        <begin position="828"/>
        <end position="837"/>
    </location>
</feature>
<organism evidence="12">
    <name type="scientific">Timema shepardi</name>
    <name type="common">Walking stick</name>
    <dbReference type="NCBI Taxonomy" id="629360"/>
    <lineage>
        <taxon>Eukaryota</taxon>
        <taxon>Metazoa</taxon>
        <taxon>Ecdysozoa</taxon>
        <taxon>Arthropoda</taxon>
        <taxon>Hexapoda</taxon>
        <taxon>Insecta</taxon>
        <taxon>Pterygota</taxon>
        <taxon>Neoptera</taxon>
        <taxon>Polyneoptera</taxon>
        <taxon>Phasmatodea</taxon>
        <taxon>Timematodea</taxon>
        <taxon>Timematoidea</taxon>
        <taxon>Timematidae</taxon>
        <taxon>Timema</taxon>
    </lineage>
</organism>
<feature type="compositionally biased region" description="Acidic residues" evidence="9">
    <location>
        <begin position="1249"/>
        <end position="1260"/>
    </location>
</feature>
<feature type="transmembrane region" description="Helical" evidence="8">
    <location>
        <begin position="449"/>
        <end position="472"/>
    </location>
</feature>
<gene>
    <name evidence="12" type="ORF">TSIB3V08_LOCUS6353</name>
</gene>
<evidence type="ECO:0000256" key="2">
    <source>
        <dbReference type="ARBA" id="ARBA00009671"/>
    </source>
</evidence>
<dbReference type="GO" id="GO:0005886">
    <property type="term" value="C:plasma membrane"/>
    <property type="evidence" value="ECO:0007669"/>
    <property type="project" value="UniProtKB-SubCell"/>
</dbReference>
<dbReference type="EMBL" id="OC002697">
    <property type="protein sequence ID" value="CAD7262236.1"/>
    <property type="molecule type" value="Genomic_DNA"/>
</dbReference>
<feature type="domain" description="Anoctamin transmembrane" evidence="10">
    <location>
        <begin position="281"/>
        <end position="604"/>
    </location>
</feature>
<evidence type="ECO:0000256" key="9">
    <source>
        <dbReference type="SAM" id="MobiDB-lite"/>
    </source>
</evidence>
<feature type="compositionally biased region" description="Polar residues" evidence="9">
    <location>
        <begin position="635"/>
        <end position="645"/>
    </location>
</feature>